<feature type="region of interest" description="Disordered" evidence="11">
    <location>
        <begin position="342"/>
        <end position="377"/>
    </location>
</feature>
<dbReference type="PROSITE" id="PS01187">
    <property type="entry name" value="EGF_CA"/>
    <property type="match status" value="3"/>
</dbReference>
<dbReference type="Gene3D" id="3.90.290.10">
    <property type="entry name" value="TGF-beta binding (TB) domain"/>
    <property type="match status" value="2"/>
</dbReference>
<feature type="domain" description="EGF-like" evidence="12">
    <location>
        <begin position="587"/>
        <end position="628"/>
    </location>
</feature>
<keyword evidence="3 10" id="KW-0245">EGF-like domain</keyword>
<evidence type="ECO:0000256" key="1">
    <source>
        <dbReference type="ARBA" id="ARBA00004613"/>
    </source>
</evidence>
<evidence type="ECO:0000256" key="7">
    <source>
        <dbReference type="ARBA" id="ARBA00023157"/>
    </source>
</evidence>
<dbReference type="Pfam" id="PF00683">
    <property type="entry name" value="TB"/>
    <property type="match status" value="2"/>
</dbReference>
<evidence type="ECO:0000256" key="3">
    <source>
        <dbReference type="ARBA" id="ARBA00022536"/>
    </source>
</evidence>
<dbReference type="PROSITE" id="PS51364">
    <property type="entry name" value="TB"/>
    <property type="match status" value="2"/>
</dbReference>
<dbReference type="FunFam" id="2.10.25.10:FF:000115">
    <property type="entry name" value="latent-transforming growth factor beta-binding protein 4 isoform X2"/>
    <property type="match status" value="1"/>
</dbReference>
<dbReference type="InterPro" id="IPR018097">
    <property type="entry name" value="EGF_Ca-bd_CS"/>
</dbReference>
<dbReference type="SUPFAM" id="SSF57581">
    <property type="entry name" value="TB module/8-cys domain"/>
    <property type="match status" value="2"/>
</dbReference>
<dbReference type="Proteomes" id="UP001044222">
    <property type="component" value="Unassembled WGS sequence"/>
</dbReference>
<dbReference type="InterPro" id="IPR000152">
    <property type="entry name" value="EGF-type_Asp/Asn_hydroxyl_site"/>
</dbReference>
<dbReference type="Pfam" id="PF07645">
    <property type="entry name" value="EGF_CA"/>
    <property type="match status" value="5"/>
</dbReference>
<keyword evidence="15" id="KW-1185">Reference proteome</keyword>
<feature type="domain" description="EGF-like" evidence="12">
    <location>
        <begin position="40"/>
        <end position="81"/>
    </location>
</feature>
<dbReference type="GO" id="GO:0005509">
    <property type="term" value="F:calcium ion binding"/>
    <property type="evidence" value="ECO:0007669"/>
    <property type="project" value="InterPro"/>
</dbReference>
<evidence type="ECO:0000256" key="9">
    <source>
        <dbReference type="ARBA" id="ARBA00023278"/>
    </source>
</evidence>
<dbReference type="CDD" id="cd00054">
    <property type="entry name" value="EGF_CA"/>
    <property type="match status" value="3"/>
</dbReference>
<keyword evidence="4" id="KW-0597">Phosphoprotein</keyword>
<name>A0A9D3S6M1_ANGAN</name>
<dbReference type="PROSITE" id="PS00010">
    <property type="entry name" value="ASX_HYDROXYL"/>
    <property type="match status" value="3"/>
</dbReference>
<dbReference type="GO" id="GO:0005576">
    <property type="term" value="C:extracellular region"/>
    <property type="evidence" value="ECO:0007669"/>
    <property type="project" value="UniProtKB-SubCell"/>
</dbReference>
<dbReference type="PANTHER" id="PTHR24050">
    <property type="entry name" value="PA14 DOMAIN-CONTAINING PROTEIN"/>
    <property type="match status" value="1"/>
</dbReference>
<feature type="compositionally biased region" description="Basic and acidic residues" evidence="11">
    <location>
        <begin position="511"/>
        <end position="528"/>
    </location>
</feature>
<evidence type="ECO:0000259" key="12">
    <source>
        <dbReference type="PROSITE" id="PS50026"/>
    </source>
</evidence>
<feature type="domain" description="TB" evidence="13">
    <location>
        <begin position="149"/>
        <end position="202"/>
    </location>
</feature>
<keyword evidence="7" id="KW-1015">Disulfide bond</keyword>
<keyword evidence="2" id="KW-0964">Secreted</keyword>
<evidence type="ECO:0000313" key="14">
    <source>
        <dbReference type="EMBL" id="KAG5857579.1"/>
    </source>
</evidence>
<dbReference type="EMBL" id="JAFIRN010000001">
    <property type="protein sequence ID" value="KAG5857579.1"/>
    <property type="molecule type" value="Genomic_DNA"/>
</dbReference>
<comment type="subcellular location">
    <subcellularLocation>
        <location evidence="1">Secreted</location>
    </subcellularLocation>
</comment>
<comment type="caution">
    <text evidence="14">The sequence shown here is derived from an EMBL/GenBank/DDBJ whole genome shotgun (WGS) entry which is preliminary data.</text>
</comment>
<evidence type="ECO:0000256" key="2">
    <source>
        <dbReference type="ARBA" id="ARBA00022525"/>
    </source>
</evidence>
<keyword evidence="6" id="KW-0677">Repeat</keyword>
<sequence>MDIGADYRLYRSTKATARAKKGLKFLLERRLFSGWSQVRDIDECVNETICGDHGFCENTDGSYRCQCDLGYTDSPDGPGCVDINECEMSTALCGQFLCENVEGTFLCICPNENEEYIPATGQCLSRSGMMDPIDDPELAPGPSDDEERKQCYYNINDANFCDNVLSRNITKQECCCTVGAGWGDNCEIHPCPFPSLGERVLCNRDALSVRGALTHSSRLCPPAEFSQLCPHGRGLLPLRGPSQGFGQQLFKDADECEMFGPEICEKGRCSNSYSTYSCFCRTGYYYDTVRLECVDHDECLAGNTCVDGSCLNTAGSFNCFCRPPMILDHTRRRCVAVNASEGAREPPLPPLPAPLPAQRPAPHREPRLASPAESHDPDEDYHVDICWQGLTGDNMCSDPLVTKRTTYTECCCLFGVAWGSQCAFCPRRSSSDYASLCNLPIRSLEDTDSLRERPGYEYGPDGSEGPDGALYWGGYLPGGGGSYYNTPGSEYGPQDPQPGPFYPGPDSSDDYGSREAARSPVLRPREFQPHLVDPYSERYDGFEGLQAEECGVLNGCENGRCVRVREGYTCDCFDGYELNLAKMACIDIDECKDIGDKVPLCKNGACANTEGSYRCTCLPGFQASARPHECIPEAPASSQREAGK</sequence>
<evidence type="ECO:0000313" key="15">
    <source>
        <dbReference type="Proteomes" id="UP001044222"/>
    </source>
</evidence>
<protein>
    <submittedName>
        <fullName evidence="14">Uncharacterized protein</fullName>
    </submittedName>
</protein>
<dbReference type="InterPro" id="IPR017878">
    <property type="entry name" value="TB_dom"/>
</dbReference>
<dbReference type="PANTHER" id="PTHR24050:SF28">
    <property type="entry name" value="UROMODULIN-LIKE"/>
    <property type="match status" value="1"/>
</dbReference>
<dbReference type="PROSITE" id="PS50026">
    <property type="entry name" value="EGF_3"/>
    <property type="match status" value="2"/>
</dbReference>
<keyword evidence="5" id="KW-0732">Signal</keyword>
<dbReference type="InterPro" id="IPR052235">
    <property type="entry name" value="Nephronectin_domain"/>
</dbReference>
<evidence type="ECO:0000259" key="13">
    <source>
        <dbReference type="PROSITE" id="PS51364"/>
    </source>
</evidence>
<evidence type="ECO:0000256" key="4">
    <source>
        <dbReference type="ARBA" id="ARBA00022553"/>
    </source>
</evidence>
<dbReference type="FunFam" id="2.10.25.10:FF:000046">
    <property type="entry name" value="Latent-transforming growth factor beta-binding protein 1 isoform x2"/>
    <property type="match status" value="1"/>
</dbReference>
<evidence type="ECO:0000256" key="8">
    <source>
        <dbReference type="ARBA" id="ARBA00023180"/>
    </source>
</evidence>
<dbReference type="PROSITE" id="PS01186">
    <property type="entry name" value="EGF_2"/>
    <property type="match status" value="1"/>
</dbReference>
<keyword evidence="9" id="KW-0379">Hydroxylation</keyword>
<comment type="caution">
    <text evidence="10">Lacks conserved residue(s) required for the propagation of feature annotation.</text>
</comment>
<evidence type="ECO:0000256" key="11">
    <source>
        <dbReference type="SAM" id="MobiDB-lite"/>
    </source>
</evidence>
<dbReference type="SUPFAM" id="SSF57196">
    <property type="entry name" value="EGF/Laminin"/>
    <property type="match status" value="5"/>
</dbReference>
<organism evidence="14 15">
    <name type="scientific">Anguilla anguilla</name>
    <name type="common">European freshwater eel</name>
    <name type="synonym">Muraena anguilla</name>
    <dbReference type="NCBI Taxonomy" id="7936"/>
    <lineage>
        <taxon>Eukaryota</taxon>
        <taxon>Metazoa</taxon>
        <taxon>Chordata</taxon>
        <taxon>Craniata</taxon>
        <taxon>Vertebrata</taxon>
        <taxon>Euteleostomi</taxon>
        <taxon>Actinopterygii</taxon>
        <taxon>Neopterygii</taxon>
        <taxon>Teleostei</taxon>
        <taxon>Anguilliformes</taxon>
        <taxon>Anguillidae</taxon>
        <taxon>Anguilla</taxon>
    </lineage>
</organism>
<feature type="domain" description="TB" evidence="13">
    <location>
        <begin position="384"/>
        <end position="437"/>
    </location>
</feature>
<dbReference type="Gene3D" id="2.10.25.10">
    <property type="entry name" value="Laminin"/>
    <property type="match status" value="6"/>
</dbReference>
<evidence type="ECO:0000256" key="6">
    <source>
        <dbReference type="ARBA" id="ARBA00022737"/>
    </source>
</evidence>
<accession>A0A9D3S6M1</accession>
<keyword evidence="8" id="KW-0325">Glycoprotein</keyword>
<dbReference type="SMART" id="SM00179">
    <property type="entry name" value="EGF_CA"/>
    <property type="match status" value="6"/>
</dbReference>
<dbReference type="AlphaFoldDB" id="A0A9D3S6M1"/>
<proteinExistence type="predicted"/>
<dbReference type="FunFam" id="2.10.25.10:FF:000056">
    <property type="entry name" value="Latent-transforming growth factor beta-binding protein 3 isoform 2"/>
    <property type="match status" value="1"/>
</dbReference>
<gene>
    <name evidence="14" type="ORF">ANANG_G00020950</name>
</gene>
<evidence type="ECO:0000256" key="5">
    <source>
        <dbReference type="ARBA" id="ARBA00022729"/>
    </source>
</evidence>
<dbReference type="SMART" id="SM00181">
    <property type="entry name" value="EGF"/>
    <property type="match status" value="6"/>
</dbReference>
<dbReference type="InterPro" id="IPR001881">
    <property type="entry name" value="EGF-like_Ca-bd_dom"/>
</dbReference>
<dbReference type="FunFam" id="2.10.25.10:FF:000014">
    <property type="entry name" value="Latent-transforming growth factor beta-binding protein 3"/>
    <property type="match status" value="1"/>
</dbReference>
<dbReference type="InterPro" id="IPR049883">
    <property type="entry name" value="NOTCH1_EGF-like"/>
</dbReference>
<reference evidence="14" key="1">
    <citation type="submission" date="2021-01" db="EMBL/GenBank/DDBJ databases">
        <title>A chromosome-scale assembly of European eel, Anguilla anguilla.</title>
        <authorList>
            <person name="Henkel C."/>
            <person name="Jong-Raadsen S.A."/>
            <person name="Dufour S."/>
            <person name="Weltzien F.-A."/>
            <person name="Palstra A.P."/>
            <person name="Pelster B."/>
            <person name="Spaink H.P."/>
            <person name="Van Den Thillart G.E."/>
            <person name="Jansen H."/>
            <person name="Zahm M."/>
            <person name="Klopp C."/>
            <person name="Cedric C."/>
            <person name="Louis A."/>
            <person name="Berthelot C."/>
            <person name="Parey E."/>
            <person name="Roest Crollius H."/>
            <person name="Montfort J."/>
            <person name="Robinson-Rechavi M."/>
            <person name="Bucao C."/>
            <person name="Bouchez O."/>
            <person name="Gislard M."/>
            <person name="Lluch J."/>
            <person name="Milhes M."/>
            <person name="Lampietro C."/>
            <person name="Lopez Roques C."/>
            <person name="Donnadieu C."/>
            <person name="Braasch I."/>
            <person name="Desvignes T."/>
            <person name="Postlethwait J."/>
            <person name="Bobe J."/>
            <person name="Guiguen Y."/>
            <person name="Dirks R."/>
        </authorList>
    </citation>
    <scope>NUCLEOTIDE SEQUENCE</scope>
    <source>
        <strain evidence="14">Tag_6206</strain>
        <tissue evidence="14">Liver</tissue>
    </source>
</reference>
<dbReference type="InterPro" id="IPR000742">
    <property type="entry name" value="EGF"/>
</dbReference>
<evidence type="ECO:0000256" key="10">
    <source>
        <dbReference type="PROSITE-ProRule" id="PRU00076"/>
    </source>
</evidence>
<dbReference type="InterPro" id="IPR036773">
    <property type="entry name" value="TB_dom_sf"/>
</dbReference>
<feature type="compositionally biased region" description="Pro residues" evidence="11">
    <location>
        <begin position="346"/>
        <end position="359"/>
    </location>
</feature>
<feature type="region of interest" description="Disordered" evidence="11">
    <location>
        <begin position="484"/>
        <end position="529"/>
    </location>
</feature>